<keyword evidence="2" id="KW-1185">Reference proteome</keyword>
<evidence type="ECO:0000313" key="1">
    <source>
        <dbReference type="EMBL" id="CAI2378083.1"/>
    </source>
</evidence>
<gene>
    <name evidence="1" type="ORF">ECRASSUSDP1_LOCUS19475</name>
</gene>
<dbReference type="AlphaFoldDB" id="A0AAD2D3D9"/>
<dbReference type="EMBL" id="CAMPGE010019772">
    <property type="protein sequence ID" value="CAI2378083.1"/>
    <property type="molecule type" value="Genomic_DNA"/>
</dbReference>
<proteinExistence type="predicted"/>
<protein>
    <submittedName>
        <fullName evidence="1">Uncharacterized protein</fullName>
    </submittedName>
</protein>
<dbReference type="Proteomes" id="UP001295684">
    <property type="component" value="Unassembled WGS sequence"/>
</dbReference>
<accession>A0AAD2D3D9</accession>
<sequence>MEIFSKPIVPSFAIWSYILPYYGFPDKWDPLLYLLCKKSNDLAQSSKAAFAFLKTLMCKDRENILKFLRLNQMFKMFREYEEKNSLDFGVEYIGELRIKDLMKFSFPDLSSLNIPVIKESIFKSLQNSQIKFPKIIGLKLTGCDFYVNLKPSPSLTKFFLSKTVSSVKFSKIYCYNKFMAKLCEIKVSLRKIWFEGCKFDMTIPDPTHPTAIKSQEVLFTGCYCGEDFLIYLTNAQILSLKSRYFGLKNTKSECKQSHG</sequence>
<comment type="caution">
    <text evidence="1">The sequence shown here is derived from an EMBL/GenBank/DDBJ whole genome shotgun (WGS) entry which is preliminary data.</text>
</comment>
<organism evidence="1 2">
    <name type="scientific">Euplotes crassus</name>
    <dbReference type="NCBI Taxonomy" id="5936"/>
    <lineage>
        <taxon>Eukaryota</taxon>
        <taxon>Sar</taxon>
        <taxon>Alveolata</taxon>
        <taxon>Ciliophora</taxon>
        <taxon>Intramacronucleata</taxon>
        <taxon>Spirotrichea</taxon>
        <taxon>Hypotrichia</taxon>
        <taxon>Euplotida</taxon>
        <taxon>Euplotidae</taxon>
        <taxon>Moneuplotes</taxon>
    </lineage>
</organism>
<evidence type="ECO:0000313" key="2">
    <source>
        <dbReference type="Proteomes" id="UP001295684"/>
    </source>
</evidence>
<name>A0AAD2D3D9_EUPCR</name>
<reference evidence="1" key="1">
    <citation type="submission" date="2023-07" db="EMBL/GenBank/DDBJ databases">
        <authorList>
            <consortium name="AG Swart"/>
            <person name="Singh M."/>
            <person name="Singh A."/>
            <person name="Seah K."/>
            <person name="Emmerich C."/>
        </authorList>
    </citation>
    <scope>NUCLEOTIDE SEQUENCE</scope>
    <source>
        <strain evidence="1">DP1</strain>
    </source>
</reference>